<comment type="similarity">
    <text evidence="6">Belongs to the Vsr family.</text>
</comment>
<dbReference type="NCBIfam" id="TIGR00632">
    <property type="entry name" value="vsr"/>
    <property type="match status" value="1"/>
</dbReference>
<dbReference type="InterPro" id="IPR004603">
    <property type="entry name" value="DNA_mismatch_endonuc_vsr"/>
</dbReference>
<dbReference type="Pfam" id="PF03852">
    <property type="entry name" value="Vsr"/>
    <property type="match status" value="1"/>
</dbReference>
<feature type="region of interest" description="Disordered" evidence="7">
    <location>
        <begin position="1"/>
        <end position="37"/>
    </location>
</feature>
<evidence type="ECO:0000256" key="3">
    <source>
        <dbReference type="ARBA" id="ARBA00022763"/>
    </source>
</evidence>
<dbReference type="SUPFAM" id="SSF52980">
    <property type="entry name" value="Restriction endonuclease-like"/>
    <property type="match status" value="1"/>
</dbReference>
<feature type="compositionally biased region" description="Polar residues" evidence="7">
    <location>
        <begin position="53"/>
        <end position="72"/>
    </location>
</feature>
<protein>
    <submittedName>
        <fullName evidence="8">Very short patch repair endonuclease</fullName>
    </submittedName>
</protein>
<evidence type="ECO:0000313" key="8">
    <source>
        <dbReference type="EMBL" id="MFC5177861.1"/>
    </source>
</evidence>
<reference evidence="9" key="1">
    <citation type="journal article" date="2019" name="Int. J. Syst. Evol. Microbiol.">
        <title>The Global Catalogue of Microorganisms (GCM) 10K type strain sequencing project: providing services to taxonomists for standard genome sequencing and annotation.</title>
        <authorList>
            <consortium name="The Broad Institute Genomics Platform"/>
            <consortium name="The Broad Institute Genome Sequencing Center for Infectious Disease"/>
            <person name="Wu L."/>
            <person name="Ma J."/>
        </authorList>
    </citation>
    <scope>NUCLEOTIDE SEQUENCE [LARGE SCALE GENOMIC DNA]</scope>
    <source>
        <strain evidence="9">DFY41</strain>
    </source>
</reference>
<dbReference type="InterPro" id="IPR011335">
    <property type="entry name" value="Restrct_endonuc-II-like"/>
</dbReference>
<dbReference type="EMBL" id="JBHSKD010000018">
    <property type="protein sequence ID" value="MFC5177861.1"/>
    <property type="molecule type" value="Genomic_DNA"/>
</dbReference>
<keyword evidence="2 8" id="KW-0255">Endonuclease</keyword>
<evidence type="ECO:0000313" key="9">
    <source>
        <dbReference type="Proteomes" id="UP001596087"/>
    </source>
</evidence>
<name>A0ABW0BKN6_9ACTN</name>
<sequence>MGETKWRNAQGFAPPSWRRSTVTQASPSVSPQALQQSEAVRLVCARPGWTTETTSAKSGAMLTSSSTSQTGAVKSRPEPHRVRPSADLSARMSVLSRRDTQPEMAIRRELYRRGLRYRLQVKVPGNNRRTIDIAFTRARLAIYIDGCFWHGCPVHHVQPKANDEWWRWKIGANRARDEDTNRLLESAGWSVIRVWEHEDPQLAATRIEAAYRELVS</sequence>
<organism evidence="8 9">
    <name type="scientific">Nocardioides taihuensis</name>
    <dbReference type="NCBI Taxonomy" id="1835606"/>
    <lineage>
        <taxon>Bacteria</taxon>
        <taxon>Bacillati</taxon>
        <taxon>Actinomycetota</taxon>
        <taxon>Actinomycetes</taxon>
        <taxon>Propionibacteriales</taxon>
        <taxon>Nocardioidaceae</taxon>
        <taxon>Nocardioides</taxon>
    </lineage>
</organism>
<dbReference type="Proteomes" id="UP001596087">
    <property type="component" value="Unassembled WGS sequence"/>
</dbReference>
<dbReference type="Gene3D" id="3.40.960.10">
    <property type="entry name" value="VSR Endonuclease"/>
    <property type="match status" value="1"/>
</dbReference>
<accession>A0ABW0BKN6</accession>
<proteinExistence type="inferred from homology"/>
<dbReference type="GO" id="GO:0004519">
    <property type="term" value="F:endonuclease activity"/>
    <property type="evidence" value="ECO:0007669"/>
    <property type="project" value="UniProtKB-KW"/>
</dbReference>
<dbReference type="CDD" id="cd00221">
    <property type="entry name" value="Vsr"/>
    <property type="match status" value="1"/>
</dbReference>
<evidence type="ECO:0000256" key="7">
    <source>
        <dbReference type="SAM" id="MobiDB-lite"/>
    </source>
</evidence>
<gene>
    <name evidence="8" type="ORF">ACFPGP_14355</name>
</gene>
<dbReference type="RefSeq" id="WP_378591262.1">
    <property type="nucleotide sequence ID" value="NZ_JBHSKD010000018.1"/>
</dbReference>
<evidence type="ECO:0000256" key="5">
    <source>
        <dbReference type="ARBA" id="ARBA00023204"/>
    </source>
</evidence>
<comment type="caution">
    <text evidence="8">The sequence shown here is derived from an EMBL/GenBank/DDBJ whole genome shotgun (WGS) entry which is preliminary data.</text>
</comment>
<evidence type="ECO:0000256" key="6">
    <source>
        <dbReference type="ARBA" id="ARBA00029466"/>
    </source>
</evidence>
<evidence type="ECO:0000256" key="1">
    <source>
        <dbReference type="ARBA" id="ARBA00022722"/>
    </source>
</evidence>
<keyword evidence="4" id="KW-0378">Hydrolase</keyword>
<evidence type="ECO:0000256" key="2">
    <source>
        <dbReference type="ARBA" id="ARBA00022759"/>
    </source>
</evidence>
<feature type="compositionally biased region" description="Polar residues" evidence="7">
    <location>
        <begin position="18"/>
        <end position="37"/>
    </location>
</feature>
<keyword evidence="1" id="KW-0540">Nuclease</keyword>
<feature type="region of interest" description="Disordered" evidence="7">
    <location>
        <begin position="53"/>
        <end position="86"/>
    </location>
</feature>
<keyword evidence="9" id="KW-1185">Reference proteome</keyword>
<keyword evidence="3" id="KW-0227">DNA damage</keyword>
<keyword evidence="5" id="KW-0234">DNA repair</keyword>
<evidence type="ECO:0000256" key="4">
    <source>
        <dbReference type="ARBA" id="ARBA00022801"/>
    </source>
</evidence>